<name>A0A917BQI7_9MICO</name>
<evidence type="ECO:0000313" key="2">
    <source>
        <dbReference type="EMBL" id="GGF54985.1"/>
    </source>
</evidence>
<organism evidence="2 3">
    <name type="scientific">Ornithinimicrobium tianjinense</name>
    <dbReference type="NCBI Taxonomy" id="1195761"/>
    <lineage>
        <taxon>Bacteria</taxon>
        <taxon>Bacillati</taxon>
        <taxon>Actinomycetota</taxon>
        <taxon>Actinomycetes</taxon>
        <taxon>Micrococcales</taxon>
        <taxon>Ornithinimicrobiaceae</taxon>
        <taxon>Ornithinimicrobium</taxon>
    </lineage>
</organism>
<dbReference type="Pfam" id="PF04480">
    <property type="entry name" value="DUF559"/>
    <property type="match status" value="1"/>
</dbReference>
<dbReference type="Proteomes" id="UP000605670">
    <property type="component" value="Unassembled WGS sequence"/>
</dbReference>
<dbReference type="InterPro" id="IPR011335">
    <property type="entry name" value="Restrct_endonuc-II-like"/>
</dbReference>
<accession>A0A917BQI7</accession>
<feature type="domain" description="DUF559" evidence="1">
    <location>
        <begin position="255"/>
        <end position="318"/>
    </location>
</feature>
<dbReference type="InterPro" id="IPR007569">
    <property type="entry name" value="DUF559"/>
</dbReference>
<evidence type="ECO:0000259" key="1">
    <source>
        <dbReference type="Pfam" id="PF04480"/>
    </source>
</evidence>
<dbReference type="RefSeq" id="WP_188431035.1">
    <property type="nucleotide sequence ID" value="NZ_BAABKH010000014.1"/>
</dbReference>
<dbReference type="SUPFAM" id="SSF52980">
    <property type="entry name" value="Restriction endonuclease-like"/>
    <property type="match status" value="1"/>
</dbReference>
<reference evidence="2" key="2">
    <citation type="submission" date="2020-09" db="EMBL/GenBank/DDBJ databases">
        <authorList>
            <person name="Sun Q."/>
            <person name="Zhou Y."/>
        </authorList>
    </citation>
    <scope>NUCLEOTIDE SEQUENCE</scope>
    <source>
        <strain evidence="2">CGMCC 1.12160</strain>
    </source>
</reference>
<protein>
    <recommendedName>
        <fullName evidence="1">DUF559 domain-containing protein</fullName>
    </recommendedName>
</protein>
<dbReference type="AlphaFoldDB" id="A0A917BQI7"/>
<comment type="caution">
    <text evidence="2">The sequence shown here is derived from an EMBL/GenBank/DDBJ whole genome shotgun (WGS) entry which is preliminary data.</text>
</comment>
<dbReference type="EMBL" id="BMEM01000004">
    <property type="protein sequence ID" value="GGF54985.1"/>
    <property type="molecule type" value="Genomic_DNA"/>
</dbReference>
<reference evidence="2" key="1">
    <citation type="journal article" date="2014" name="Int. J. Syst. Evol. Microbiol.">
        <title>Complete genome sequence of Corynebacterium casei LMG S-19264T (=DSM 44701T), isolated from a smear-ripened cheese.</title>
        <authorList>
            <consortium name="US DOE Joint Genome Institute (JGI-PGF)"/>
            <person name="Walter F."/>
            <person name="Albersmeier A."/>
            <person name="Kalinowski J."/>
            <person name="Ruckert C."/>
        </authorList>
    </citation>
    <scope>NUCLEOTIDE SEQUENCE</scope>
    <source>
        <strain evidence="2">CGMCC 1.12160</strain>
    </source>
</reference>
<sequence>MDSRGRGLAAAAMLGGMDIIEALLKASDGVVTAAELRCGGLDTFGIRSAVEGGRLAKIRRGTFVDGARWAGLAAWERHDLRARAVLHALDPDGQGPYALSHHSALVVLGVSHFGTDDDVHMVRTDGVRGRRANALVVHEALPEDQVHTTPAGVRVVGAAVACLQVAVRFGTIPGLVSTDSALHLQQTTHDDLVAARTLFTARPGRRALQATLDRATGEHESAGETRCSEVMLALGLLSFERQVWIRDLSGAALGRVDFLFRSRRTIVEFDGLMKYTSPEVLRQEKLREDRLRALGYEVVRLTWADLDDPGRVHELITAAFARADARAA</sequence>
<gene>
    <name evidence="2" type="ORF">GCM10011366_23590</name>
</gene>
<dbReference type="Gene3D" id="3.40.960.10">
    <property type="entry name" value="VSR Endonuclease"/>
    <property type="match status" value="1"/>
</dbReference>
<proteinExistence type="predicted"/>
<keyword evidence="3" id="KW-1185">Reference proteome</keyword>
<evidence type="ECO:0000313" key="3">
    <source>
        <dbReference type="Proteomes" id="UP000605670"/>
    </source>
</evidence>